<dbReference type="SUPFAM" id="SSF51735">
    <property type="entry name" value="NAD(P)-binding Rossmann-fold domains"/>
    <property type="match status" value="1"/>
</dbReference>
<evidence type="ECO:0000256" key="1">
    <source>
        <dbReference type="ARBA" id="ARBA00022532"/>
    </source>
</evidence>
<protein>
    <recommendedName>
        <fullName evidence="5">N-acetyltransferase domain-containing protein</fullName>
    </recommendedName>
</protein>
<dbReference type="Gene3D" id="3.30.470.20">
    <property type="entry name" value="ATP-grasp fold, B domain"/>
    <property type="match status" value="1"/>
</dbReference>
<organism evidence="6 7">
    <name type="scientific">Prosthecodimorpha hirschii</name>
    <dbReference type="NCBI Taxonomy" id="665126"/>
    <lineage>
        <taxon>Bacteria</taxon>
        <taxon>Pseudomonadati</taxon>
        <taxon>Pseudomonadota</taxon>
        <taxon>Alphaproteobacteria</taxon>
        <taxon>Hyphomicrobiales</taxon>
        <taxon>Ancalomicrobiaceae</taxon>
        <taxon>Prosthecodimorpha</taxon>
    </lineage>
</organism>
<keyword evidence="1" id="KW-0816">Tricarboxylic acid cycle</keyword>
<evidence type="ECO:0000256" key="4">
    <source>
        <dbReference type="ARBA" id="ARBA00022840"/>
    </source>
</evidence>
<dbReference type="Pfam" id="PF13549">
    <property type="entry name" value="ATP-grasp_5"/>
    <property type="match status" value="1"/>
</dbReference>
<keyword evidence="3" id="KW-0547">Nucleotide-binding</keyword>
<keyword evidence="4" id="KW-0067">ATP-binding</keyword>
<dbReference type="SMART" id="SM00881">
    <property type="entry name" value="CoA_binding"/>
    <property type="match status" value="1"/>
</dbReference>
<proteinExistence type="predicted"/>
<accession>A0A0N8GG37</accession>
<dbReference type="SUPFAM" id="SSF56059">
    <property type="entry name" value="Glutathione synthetase ATP-binding domain-like"/>
    <property type="match status" value="1"/>
</dbReference>
<sequence length="908" mass="95904">MTVRNLEGLFTPKSIAVIGPARIGADAARLLVERLTAGGFRGPVALVGLEPEGAPFPGSSVTAASLADFAGPADLAVIAAGSEGAPETVERLGALGTRAVLFLGRGYDEWPADLLRRTLEAARPFTIRVVGPGSLGVIAPHAGLDASLAARTVAKGDLAVISRSAAMVNATLAWGAAHGVGFSSVVSLGQKADVDGGDLLDFFTQDPRTRAVLVHLETISSPAKFMSAARACARTKPVVVIRSGKSRQRRPEGRTHSARLATTDAVYDAALRRAGLLRVTSIDELFDAVETLTKVRNAACRGVALVANGRSIATVAADELDRQGGRLAALGEATVAALGAHIRPGTLATDPIVLADDAAPETFGAAIAALLADPAIDTVIPIHAPNAFVPSSAVARAVVGAAAAQAKKLGRKKAIVTAFLDENPETRQIVTGAGLPYHPTPEEAVLSTVHLMRHAAAQESLMATPPSLPADFTPDPDAARRLVAKVLGEGRHWLTAVEVATLLAAYRVPVAPTVLARDADAAVGAARAHLARGDKVAIKIASPDIAFKSDVDGVRLGLADEDSVRRAAFQMMTRIAEAHPDKRVDGVVVMPMVERSGALELIMGIADDPVFGPVAVFGRGGTAVEVLADRALDLVPLDMNLARGMIAETRVARLLAGYRNRPAADVDAIALTLVKLSQLAADIPEIRELDLNPILADQDGVVVLDARIRVEPLPTRAGRLGHPRLAIRPYPKEWERDMALKDGSPVLVRPVRPEDEALYPDFFEHVTARDLRLRFFAPIKEFTHAFLARLTQLDYGRAIAFAAILKETGQLLGVVRLHADPDHRTGEYAIMLRSDLKGQGLGWKLMKLMIEWARADGLETVKGEVLRENTTMLAMCTALGFSVKSSPDDESIAVVTLPVDVADQLAAE</sequence>
<dbReference type="EMBL" id="LJYW01000001">
    <property type="protein sequence ID" value="KPL56033.1"/>
    <property type="molecule type" value="Genomic_DNA"/>
</dbReference>
<dbReference type="Pfam" id="PF13607">
    <property type="entry name" value="Succ_CoA_lig"/>
    <property type="match status" value="1"/>
</dbReference>
<dbReference type="InterPro" id="IPR016181">
    <property type="entry name" value="Acyl_CoA_acyltransferase"/>
</dbReference>
<evidence type="ECO:0000256" key="2">
    <source>
        <dbReference type="ARBA" id="ARBA00022598"/>
    </source>
</evidence>
<dbReference type="InterPro" id="IPR032875">
    <property type="entry name" value="Succ_CoA_lig_flav_dom"/>
</dbReference>
<dbReference type="AlphaFoldDB" id="A0A0N8GG37"/>
<name>A0A0N8GG37_9HYPH</name>
<dbReference type="Gene3D" id="3.30.1490.20">
    <property type="entry name" value="ATP-grasp fold, A domain"/>
    <property type="match status" value="1"/>
</dbReference>
<dbReference type="PANTHER" id="PTHR43334:SF1">
    <property type="entry name" value="3-HYDROXYPROPIONATE--COA LIGASE [ADP-FORMING]"/>
    <property type="match status" value="1"/>
</dbReference>
<evidence type="ECO:0000313" key="6">
    <source>
        <dbReference type="EMBL" id="KPL56033.1"/>
    </source>
</evidence>
<dbReference type="Pfam" id="PF13302">
    <property type="entry name" value="Acetyltransf_3"/>
    <property type="match status" value="1"/>
</dbReference>
<evidence type="ECO:0000256" key="3">
    <source>
        <dbReference type="ARBA" id="ARBA00022741"/>
    </source>
</evidence>
<dbReference type="GO" id="GO:0006099">
    <property type="term" value="P:tricarboxylic acid cycle"/>
    <property type="evidence" value="ECO:0007669"/>
    <property type="project" value="UniProtKB-KW"/>
</dbReference>
<evidence type="ECO:0000259" key="5">
    <source>
        <dbReference type="PROSITE" id="PS51186"/>
    </source>
</evidence>
<dbReference type="Pfam" id="PF13380">
    <property type="entry name" value="CoA_binding_2"/>
    <property type="match status" value="1"/>
</dbReference>
<dbReference type="InterPro" id="IPR016102">
    <property type="entry name" value="Succinyl-CoA_synth-like"/>
</dbReference>
<dbReference type="InterPro" id="IPR051538">
    <property type="entry name" value="Acyl-CoA_Synth/Transferase"/>
</dbReference>
<reference evidence="6 7" key="1">
    <citation type="submission" date="2015-09" db="EMBL/GenBank/DDBJ databases">
        <authorList>
            <consortium name="Swine Surveillance"/>
        </authorList>
    </citation>
    <scope>NUCLEOTIDE SEQUENCE [LARGE SCALE GENOMIC DNA]</scope>
    <source>
        <strain evidence="6 7">16</strain>
    </source>
</reference>
<evidence type="ECO:0000313" key="7">
    <source>
        <dbReference type="Proteomes" id="UP000048984"/>
    </source>
</evidence>
<dbReference type="InterPro" id="IPR013815">
    <property type="entry name" value="ATP_grasp_subdomain_1"/>
</dbReference>
<comment type="caution">
    <text evidence="6">The sequence shown here is derived from an EMBL/GenBank/DDBJ whole genome shotgun (WGS) entry which is preliminary data.</text>
</comment>
<dbReference type="RefSeq" id="WP_054362198.1">
    <property type="nucleotide sequence ID" value="NZ_LJYW01000001.1"/>
</dbReference>
<dbReference type="GO" id="GO:0005524">
    <property type="term" value="F:ATP binding"/>
    <property type="evidence" value="ECO:0007669"/>
    <property type="project" value="UniProtKB-KW"/>
</dbReference>
<dbReference type="SUPFAM" id="SSF52210">
    <property type="entry name" value="Succinyl-CoA synthetase domains"/>
    <property type="match status" value="2"/>
</dbReference>
<dbReference type="GO" id="GO:0016874">
    <property type="term" value="F:ligase activity"/>
    <property type="evidence" value="ECO:0007669"/>
    <property type="project" value="UniProtKB-KW"/>
</dbReference>
<dbReference type="STRING" id="665126.ABB55_20425"/>
<feature type="domain" description="N-acetyltransferase" evidence="5">
    <location>
        <begin position="746"/>
        <end position="898"/>
    </location>
</feature>
<dbReference type="PROSITE" id="PS51186">
    <property type="entry name" value="GNAT"/>
    <property type="match status" value="1"/>
</dbReference>
<dbReference type="InterPro" id="IPR003781">
    <property type="entry name" value="CoA-bd"/>
</dbReference>
<dbReference type="InterPro" id="IPR000182">
    <property type="entry name" value="GNAT_dom"/>
</dbReference>
<dbReference type="PANTHER" id="PTHR43334">
    <property type="entry name" value="ACETATE--COA LIGASE [ADP-FORMING]"/>
    <property type="match status" value="1"/>
</dbReference>
<keyword evidence="2" id="KW-0436">Ligase</keyword>
<dbReference type="Gene3D" id="3.40.630.30">
    <property type="match status" value="1"/>
</dbReference>
<dbReference type="Gene3D" id="3.40.50.261">
    <property type="entry name" value="Succinyl-CoA synthetase domains"/>
    <property type="match status" value="2"/>
</dbReference>
<dbReference type="Proteomes" id="UP000048984">
    <property type="component" value="Unassembled WGS sequence"/>
</dbReference>
<dbReference type="CDD" id="cd04301">
    <property type="entry name" value="NAT_SF"/>
    <property type="match status" value="1"/>
</dbReference>
<dbReference type="Gene3D" id="3.40.50.720">
    <property type="entry name" value="NAD(P)-binding Rossmann-like Domain"/>
    <property type="match status" value="1"/>
</dbReference>
<dbReference type="SUPFAM" id="SSF55729">
    <property type="entry name" value="Acyl-CoA N-acyltransferases (Nat)"/>
    <property type="match status" value="1"/>
</dbReference>
<dbReference type="GO" id="GO:0016747">
    <property type="term" value="F:acyltransferase activity, transferring groups other than amino-acyl groups"/>
    <property type="evidence" value="ECO:0007669"/>
    <property type="project" value="InterPro"/>
</dbReference>
<dbReference type="InterPro" id="IPR036291">
    <property type="entry name" value="NAD(P)-bd_dom_sf"/>
</dbReference>
<gene>
    <name evidence="6" type="ORF">ABB55_20425</name>
</gene>
<reference evidence="6 7" key="2">
    <citation type="submission" date="2015-10" db="EMBL/GenBank/DDBJ databases">
        <title>Draft Genome Sequence of Prosthecomicrobium hirschii ATCC 27832.</title>
        <authorList>
            <person name="Daniel J."/>
            <person name="Givan S.A."/>
            <person name="Brun Y.V."/>
            <person name="Brown P.J."/>
        </authorList>
    </citation>
    <scope>NUCLEOTIDE SEQUENCE [LARGE SCALE GENOMIC DNA]</scope>
    <source>
        <strain evidence="6 7">16</strain>
    </source>
</reference>
<keyword evidence="7" id="KW-1185">Reference proteome</keyword>